<dbReference type="Proteomes" id="UP001501920">
    <property type="component" value="Chromosome 16"/>
</dbReference>
<sequence>MAPLAVVHLLAAGLHLDAARAHVHEQVQKALQQFHGKEVHPGPALSGPLHSSMAVQQQTTGLRGAEIKGDRASLFGIPARKSDIGSRCVKADWVQSSHIFTAEGQIAMQGDLGIMQLSQMGEL</sequence>
<protein>
    <submittedName>
        <fullName evidence="2">Uncharacterized protein</fullName>
    </submittedName>
</protein>
<evidence type="ECO:0000256" key="1">
    <source>
        <dbReference type="SAM" id="SignalP"/>
    </source>
</evidence>
<keyword evidence="3" id="KW-1185">Reference proteome</keyword>
<dbReference type="Ensembl" id="ENSPNAT00000002576.2">
    <property type="protein sequence ID" value="ENSPNAP00000006999.1"/>
    <property type="gene ID" value="ENSPNAG00000012925.2"/>
</dbReference>
<organism evidence="2 3">
    <name type="scientific">Pygocentrus nattereri</name>
    <name type="common">Red-bellied piranha</name>
    <dbReference type="NCBI Taxonomy" id="42514"/>
    <lineage>
        <taxon>Eukaryota</taxon>
        <taxon>Metazoa</taxon>
        <taxon>Chordata</taxon>
        <taxon>Craniata</taxon>
        <taxon>Vertebrata</taxon>
        <taxon>Euteleostomi</taxon>
        <taxon>Actinopterygii</taxon>
        <taxon>Neopterygii</taxon>
        <taxon>Teleostei</taxon>
        <taxon>Ostariophysi</taxon>
        <taxon>Characiformes</taxon>
        <taxon>Characoidei</taxon>
        <taxon>Pygocentrus</taxon>
    </lineage>
</organism>
<evidence type="ECO:0000313" key="2">
    <source>
        <dbReference type="Ensembl" id="ENSPNAP00000006999.1"/>
    </source>
</evidence>
<reference evidence="2" key="3">
    <citation type="submission" date="2025-09" db="UniProtKB">
        <authorList>
            <consortium name="Ensembl"/>
        </authorList>
    </citation>
    <scope>IDENTIFICATION</scope>
</reference>
<proteinExistence type="predicted"/>
<keyword evidence="1" id="KW-0732">Signal</keyword>
<feature type="chain" id="PRO_5017281701" evidence="1">
    <location>
        <begin position="22"/>
        <end position="123"/>
    </location>
</feature>
<name>A0A3B4C9C1_PYGNA</name>
<feature type="signal peptide" evidence="1">
    <location>
        <begin position="1"/>
        <end position="21"/>
    </location>
</feature>
<dbReference type="OMA" id="PRAHINQ"/>
<reference evidence="2" key="2">
    <citation type="submission" date="2025-08" db="UniProtKB">
        <authorList>
            <consortium name="Ensembl"/>
        </authorList>
    </citation>
    <scope>IDENTIFICATION</scope>
</reference>
<reference evidence="2 3" key="1">
    <citation type="submission" date="2020-10" db="EMBL/GenBank/DDBJ databases">
        <title>Pygocentrus nattereri (red-bellied piranha) genome, fPygNat1, primary haplotype.</title>
        <authorList>
            <person name="Myers G."/>
            <person name="Meyer A."/>
            <person name="Karagic N."/>
            <person name="Pippel M."/>
            <person name="Winkler S."/>
            <person name="Tracey A."/>
            <person name="Wood J."/>
            <person name="Formenti G."/>
            <person name="Howe K."/>
            <person name="Fedrigo O."/>
            <person name="Jarvis E.D."/>
        </authorList>
    </citation>
    <scope>NUCLEOTIDE SEQUENCE [LARGE SCALE GENOMIC DNA]</scope>
</reference>
<dbReference type="GeneTree" id="ENSGT00940000177141"/>
<accession>A0A3B4C9C1</accession>
<dbReference type="AlphaFoldDB" id="A0A3B4C9C1"/>
<evidence type="ECO:0000313" key="3">
    <source>
        <dbReference type="Proteomes" id="UP001501920"/>
    </source>
</evidence>